<name>A0A166B0K3_9EURY</name>
<dbReference type="OrthoDB" id="73585at2157"/>
<sequence>MALILIRGENNTKLLSAILDIERHANLSLTSKPKVIESIFADQLVESILKSPLRSLSNAACAFFVKEDITLSILQVKTIHPPAHVIVVSNEYPEYDKLIDVLDTQEDLDGYTFVKPKTPELMDYRKDYLTKTTHQ</sequence>
<evidence type="ECO:0000313" key="2">
    <source>
        <dbReference type="Proteomes" id="UP000077245"/>
    </source>
</evidence>
<reference evidence="1 2" key="1">
    <citation type="submission" date="2016-04" db="EMBL/GenBank/DDBJ databases">
        <title>Genome sequence of Methanobrevibacter curvatus DSM 11111.</title>
        <authorList>
            <person name="Poehlein A."/>
            <person name="Seedorf H."/>
            <person name="Daniel R."/>
        </authorList>
    </citation>
    <scope>NUCLEOTIDE SEQUENCE [LARGE SCALE GENOMIC DNA]</scope>
    <source>
        <strain evidence="1 2">DSM 11111</strain>
    </source>
</reference>
<protein>
    <recommendedName>
        <fullName evidence="3">DUF356 domain-containing protein</fullName>
    </recommendedName>
</protein>
<dbReference type="AlphaFoldDB" id="A0A166B0K3"/>
<organism evidence="1 2">
    <name type="scientific">Methanobrevibacter curvatus</name>
    <dbReference type="NCBI Taxonomy" id="49547"/>
    <lineage>
        <taxon>Archaea</taxon>
        <taxon>Methanobacteriati</taxon>
        <taxon>Methanobacteriota</taxon>
        <taxon>Methanomada group</taxon>
        <taxon>Methanobacteria</taxon>
        <taxon>Methanobacteriales</taxon>
        <taxon>Methanobacteriaceae</taxon>
        <taxon>Methanobrevibacter</taxon>
    </lineage>
</organism>
<gene>
    <name evidence="1" type="ORF">MBCUR_09640</name>
</gene>
<dbReference type="RefSeq" id="WP_067090913.1">
    <property type="nucleotide sequence ID" value="NZ_LWMV01000163.1"/>
</dbReference>
<keyword evidence="2" id="KW-1185">Reference proteome</keyword>
<accession>A0A166B0K3</accession>
<dbReference type="PATRIC" id="fig|49547.3.peg.1033"/>
<proteinExistence type="predicted"/>
<comment type="caution">
    <text evidence="1">The sequence shown here is derived from an EMBL/GenBank/DDBJ whole genome shotgun (WGS) entry which is preliminary data.</text>
</comment>
<evidence type="ECO:0000313" key="1">
    <source>
        <dbReference type="EMBL" id="KZX12711.1"/>
    </source>
</evidence>
<dbReference type="EMBL" id="LWMV01000163">
    <property type="protein sequence ID" value="KZX12711.1"/>
    <property type="molecule type" value="Genomic_DNA"/>
</dbReference>
<dbReference type="Proteomes" id="UP000077245">
    <property type="component" value="Unassembled WGS sequence"/>
</dbReference>
<dbReference type="InterPro" id="IPR007154">
    <property type="entry name" value="DUF356"/>
</dbReference>
<dbReference type="STRING" id="49547.MBCUR_09640"/>
<dbReference type="Pfam" id="PF04009">
    <property type="entry name" value="DUF356"/>
    <property type="match status" value="1"/>
</dbReference>
<evidence type="ECO:0008006" key="3">
    <source>
        <dbReference type="Google" id="ProtNLM"/>
    </source>
</evidence>